<dbReference type="EC" id="6.1.1.5" evidence="2"/>
<accession>A0A2H9TK19</accession>
<name>A0A2H9TK19_9FUNG</name>
<evidence type="ECO:0000256" key="2">
    <source>
        <dbReference type="ARBA" id="ARBA00013165"/>
    </source>
</evidence>
<dbReference type="GO" id="GO:0004822">
    <property type="term" value="F:isoleucine-tRNA ligase activity"/>
    <property type="evidence" value="ECO:0007669"/>
    <property type="project" value="UniProtKB-EC"/>
</dbReference>
<dbReference type="Gene3D" id="3.40.50.620">
    <property type="entry name" value="HUPs"/>
    <property type="match status" value="2"/>
</dbReference>
<protein>
    <recommendedName>
        <fullName evidence="2">isoleucine--tRNA ligase</fullName>
        <ecNumber evidence="2">6.1.1.5</ecNumber>
    </recommendedName>
    <alternativeName>
        <fullName evidence="8">Isoleucyl-tRNA synthetase</fullName>
    </alternativeName>
</protein>
<dbReference type="Gene3D" id="3.90.740.10">
    <property type="entry name" value="Valyl/Leucyl/Isoleucyl-tRNA synthetase, editing domain"/>
    <property type="match status" value="1"/>
</dbReference>
<dbReference type="SUPFAM" id="SSF47323">
    <property type="entry name" value="Anticodon-binding domain of a subclass of class I aminoacyl-tRNA synthetases"/>
    <property type="match status" value="1"/>
</dbReference>
<keyword evidence="5" id="KW-0067">ATP-binding</keyword>
<dbReference type="InterPro" id="IPR033708">
    <property type="entry name" value="Anticodon_Ile_BEm"/>
</dbReference>
<dbReference type="EMBL" id="MTSL01000142">
    <property type="protein sequence ID" value="PJF18093.1"/>
    <property type="molecule type" value="Genomic_DNA"/>
</dbReference>
<dbReference type="InterPro" id="IPR013155">
    <property type="entry name" value="M/V/L/I-tRNA-synth_anticd-bd"/>
</dbReference>
<dbReference type="GO" id="GO:0000049">
    <property type="term" value="F:tRNA binding"/>
    <property type="evidence" value="ECO:0007669"/>
    <property type="project" value="InterPro"/>
</dbReference>
<dbReference type="InterPro" id="IPR009080">
    <property type="entry name" value="tRNAsynth_Ia_anticodon-bd"/>
</dbReference>
<keyword evidence="7" id="KW-0030">Aminoacyl-tRNA synthetase</keyword>
<dbReference type="InterPro" id="IPR009008">
    <property type="entry name" value="Val/Leu/Ile-tRNA-synth_edit"/>
</dbReference>
<dbReference type="Gene3D" id="1.10.730.20">
    <property type="match status" value="2"/>
</dbReference>
<dbReference type="InterPro" id="IPR050081">
    <property type="entry name" value="Ile-tRNA_ligase"/>
</dbReference>
<dbReference type="InterPro" id="IPR002301">
    <property type="entry name" value="Ile-tRNA-ligase"/>
</dbReference>
<comment type="subcellular location">
    <subcellularLocation>
        <location evidence="1">Cytoplasm</location>
    </subcellularLocation>
</comment>
<feature type="domain" description="Methionyl/Valyl/Leucyl/Isoleucyl-tRNA synthetase anticodon-binding" evidence="10">
    <location>
        <begin position="572"/>
        <end position="660"/>
    </location>
</feature>
<evidence type="ECO:0000259" key="9">
    <source>
        <dbReference type="Pfam" id="PF00133"/>
    </source>
</evidence>
<organism evidence="11 12">
    <name type="scientific">Paramicrosporidium saccamoebae</name>
    <dbReference type="NCBI Taxonomy" id="1246581"/>
    <lineage>
        <taxon>Eukaryota</taxon>
        <taxon>Fungi</taxon>
        <taxon>Fungi incertae sedis</taxon>
        <taxon>Cryptomycota</taxon>
        <taxon>Cryptomycota incertae sedis</taxon>
        <taxon>Paramicrosporidium</taxon>
    </lineage>
</organism>
<feature type="domain" description="Aminoacyl-tRNA synthetase class Ia" evidence="9">
    <location>
        <begin position="1"/>
        <end position="529"/>
    </location>
</feature>
<proteinExistence type="predicted"/>
<reference evidence="11 12" key="1">
    <citation type="submission" date="2016-10" db="EMBL/GenBank/DDBJ databases">
        <title>The genome of Paramicrosporidium saccamoebae is the missing link in understanding Cryptomycota and Microsporidia evolution.</title>
        <authorList>
            <person name="Quandt C.A."/>
            <person name="Beaudet D."/>
            <person name="Corsaro D."/>
            <person name="Michel R."/>
            <person name="Corradi N."/>
            <person name="James T."/>
        </authorList>
    </citation>
    <scope>NUCLEOTIDE SEQUENCE [LARGE SCALE GENOMIC DNA]</scope>
    <source>
        <strain evidence="11 12">KSL3</strain>
    </source>
</reference>
<evidence type="ECO:0000256" key="4">
    <source>
        <dbReference type="ARBA" id="ARBA00022741"/>
    </source>
</evidence>
<dbReference type="GO" id="GO:0005739">
    <property type="term" value="C:mitochondrion"/>
    <property type="evidence" value="ECO:0007669"/>
    <property type="project" value="EnsemblFungi"/>
</dbReference>
<comment type="caution">
    <text evidence="11">The sequence shown here is derived from an EMBL/GenBank/DDBJ whole genome shotgun (WGS) entry which is preliminary data.</text>
</comment>
<evidence type="ECO:0000256" key="8">
    <source>
        <dbReference type="ARBA" id="ARBA00032665"/>
    </source>
</evidence>
<evidence type="ECO:0000259" key="10">
    <source>
        <dbReference type="Pfam" id="PF08264"/>
    </source>
</evidence>
<dbReference type="AlphaFoldDB" id="A0A2H9TK19"/>
<dbReference type="PANTHER" id="PTHR42765:SF1">
    <property type="entry name" value="ISOLEUCINE--TRNA LIGASE, MITOCHONDRIAL"/>
    <property type="match status" value="1"/>
</dbReference>
<gene>
    <name evidence="11" type="ORF">PSACC_02091</name>
</gene>
<feature type="non-terminal residue" evidence="11">
    <location>
        <position position="1"/>
    </location>
</feature>
<evidence type="ECO:0000256" key="5">
    <source>
        <dbReference type="ARBA" id="ARBA00022840"/>
    </source>
</evidence>
<dbReference type="GO" id="GO:0002161">
    <property type="term" value="F:aminoacyl-tRNA deacylase activity"/>
    <property type="evidence" value="ECO:0007669"/>
    <property type="project" value="InterPro"/>
</dbReference>
<dbReference type="InterPro" id="IPR002300">
    <property type="entry name" value="aa-tRNA-synth_Ia"/>
</dbReference>
<evidence type="ECO:0000313" key="11">
    <source>
        <dbReference type="EMBL" id="PJF18093.1"/>
    </source>
</evidence>
<dbReference type="GO" id="GO:0006428">
    <property type="term" value="P:isoleucyl-tRNA aminoacylation"/>
    <property type="evidence" value="ECO:0007669"/>
    <property type="project" value="InterPro"/>
</dbReference>
<evidence type="ECO:0000256" key="1">
    <source>
        <dbReference type="ARBA" id="ARBA00004496"/>
    </source>
</evidence>
<dbReference type="Pfam" id="PF08264">
    <property type="entry name" value="Anticodon_1"/>
    <property type="match status" value="1"/>
</dbReference>
<dbReference type="CDD" id="cd07960">
    <property type="entry name" value="Anticodon_Ia_Ile_BEm"/>
    <property type="match status" value="1"/>
</dbReference>
<dbReference type="Proteomes" id="UP000240830">
    <property type="component" value="Unassembled WGS sequence"/>
</dbReference>
<dbReference type="SUPFAM" id="SSF52374">
    <property type="entry name" value="Nucleotidylyl transferase"/>
    <property type="match status" value="1"/>
</dbReference>
<dbReference type="Pfam" id="PF00133">
    <property type="entry name" value="tRNA-synt_1"/>
    <property type="match status" value="1"/>
</dbReference>
<keyword evidence="12" id="KW-1185">Reference proteome</keyword>
<dbReference type="NCBIfam" id="TIGR00392">
    <property type="entry name" value="ileS"/>
    <property type="match status" value="1"/>
</dbReference>
<evidence type="ECO:0000256" key="6">
    <source>
        <dbReference type="ARBA" id="ARBA00022917"/>
    </source>
</evidence>
<dbReference type="STRING" id="1246581.A0A2H9TK19"/>
<sequence length="789" mass="88848">FRPGWDCHGLPIEIKALAKAQGKSLTPLQIRNISQQFAQDAISSQAAEMKRWGLLADYEHPVRTLDPSYEAAQLRVFGQLVQRGLVYADKRPVYWSPSSRTALAEAELEYVDGHISKACFVKFPIVGTLDEYLLIWTTTPWTIPANQAIAVNPMLNYVRVNAGREKYIVAQSRMDDLKDMFETAHAAEAVSIESLLNTKYKNLSGNCNPVVVGDFVTNDVGTGLVHLSPAYGQDDFATCRKHGIVEQEIVDMNGMYTDAAPAELAGKSITDVDVQLELLRTKGLLLHSYDHRHRYPYDWRTKKPVIQMATRQWFIRTGPILAELHAALEPVQFLPASGKKRLANMLDARQEWCISRQRVWGVPIPVFYDKETDSPLLDVAVIEHFANLVAQNGTNAWWELDNIDLLPDQFKHLADRLVRGNDTIDVWFDSGTFWSSTTDPSDIYIEGTDQHRGWFQSSLITSVVSRGISPFKKLVSHGFVLDERGNKMSKSVGNVIAPDEIIKGTGKLPRGTDVLRLWAVSSNFLSDVTVGPILLERTVELHQKLRNTFRFILGNLVAFPGSLKWEELKDVDRLVLSKCETIKQQVQQKYDELDFSGGIAVLQAFVIEDLSAFYFDVIKNRLYIDTAHSLGRQSAQTALGQIALRLLSLLRPVSPYLCAEFGTVDAGSVCNENRIEPSQKRAVIRHVECGLDVYRLLESTYQADIELSDTEAGWDDLAEIFMVNSVRRHYGNQPALSVVEIEGLGLVRILRAEHGKCPRCWMYRLETDEEICRPCNRVLNLGEVLANEN</sequence>
<keyword evidence="6" id="KW-0648">Protein biosynthesis</keyword>
<keyword evidence="4" id="KW-0547">Nucleotide-binding</keyword>
<dbReference type="GO" id="GO:0005524">
    <property type="term" value="F:ATP binding"/>
    <property type="evidence" value="ECO:0007669"/>
    <property type="project" value="UniProtKB-KW"/>
</dbReference>
<dbReference type="SUPFAM" id="SSF50677">
    <property type="entry name" value="ValRS/IleRS/LeuRS editing domain"/>
    <property type="match status" value="1"/>
</dbReference>
<dbReference type="OrthoDB" id="10264412at2759"/>
<dbReference type="GO" id="GO:0032543">
    <property type="term" value="P:mitochondrial translation"/>
    <property type="evidence" value="ECO:0007669"/>
    <property type="project" value="EnsemblFungi"/>
</dbReference>
<dbReference type="Gene3D" id="1.10.10.830">
    <property type="entry name" value="Ile-tRNA synthetase CP2 domain-like"/>
    <property type="match status" value="1"/>
</dbReference>
<evidence type="ECO:0000313" key="12">
    <source>
        <dbReference type="Proteomes" id="UP000240830"/>
    </source>
</evidence>
<evidence type="ECO:0000256" key="3">
    <source>
        <dbReference type="ARBA" id="ARBA00022598"/>
    </source>
</evidence>
<dbReference type="PRINTS" id="PR00984">
    <property type="entry name" value="TRNASYNTHILE"/>
</dbReference>
<dbReference type="PANTHER" id="PTHR42765">
    <property type="entry name" value="SOLEUCYL-TRNA SYNTHETASE"/>
    <property type="match status" value="1"/>
</dbReference>
<keyword evidence="3" id="KW-0436">Ligase</keyword>
<dbReference type="InterPro" id="IPR014729">
    <property type="entry name" value="Rossmann-like_a/b/a_fold"/>
</dbReference>
<evidence type="ECO:0000256" key="7">
    <source>
        <dbReference type="ARBA" id="ARBA00023146"/>
    </source>
</evidence>